<evidence type="ECO:0000313" key="2">
    <source>
        <dbReference type="Proteomes" id="UP000014975"/>
    </source>
</evidence>
<proteinExistence type="predicted"/>
<dbReference type="AlphaFoldDB" id="S7TCE5"/>
<sequence length="74" mass="7959">MIESTTIAPVVESRGVEKAATDAEMMKDIRKARLQRKVLQDPSLAAKLVATEASPVYNARGEVVQALTTTGMDV</sequence>
<gene>
    <name evidence="1" type="ORF">dsat_2245</name>
</gene>
<protein>
    <submittedName>
        <fullName evidence="1">Uncharacterized protein</fullName>
    </submittedName>
</protein>
<organism evidence="1 2">
    <name type="scientific">Alkalidesulfovibrio alkalitolerans DSM 16529</name>
    <dbReference type="NCBI Taxonomy" id="1121439"/>
    <lineage>
        <taxon>Bacteria</taxon>
        <taxon>Pseudomonadati</taxon>
        <taxon>Thermodesulfobacteriota</taxon>
        <taxon>Desulfovibrionia</taxon>
        <taxon>Desulfovibrionales</taxon>
        <taxon>Desulfovibrionaceae</taxon>
        <taxon>Alkalidesulfovibrio</taxon>
    </lineage>
</organism>
<comment type="caution">
    <text evidence="1">The sequence shown here is derived from an EMBL/GenBank/DDBJ whole genome shotgun (WGS) entry which is preliminary data.</text>
</comment>
<keyword evidence="2" id="KW-1185">Reference proteome</keyword>
<dbReference type="eggNOG" id="ENOG50318DF">
    <property type="taxonomic scope" value="Bacteria"/>
</dbReference>
<dbReference type="PATRIC" id="fig|1121439.3.peg.633"/>
<evidence type="ECO:0000313" key="1">
    <source>
        <dbReference type="EMBL" id="EPR34882.1"/>
    </source>
</evidence>
<dbReference type="RefSeq" id="WP_020886131.1">
    <property type="nucleotide sequence ID" value="NZ_ATHI01000005.1"/>
</dbReference>
<dbReference type="STRING" id="1121439.dsat_2245"/>
<reference evidence="1 2" key="1">
    <citation type="journal article" date="2013" name="Genome Announc.">
        <title>Draft genome sequences for three mercury-methylating, sulfate-reducing bacteria.</title>
        <authorList>
            <person name="Brown S.D."/>
            <person name="Hurt R.A.Jr."/>
            <person name="Gilmour C.C."/>
            <person name="Elias D.A."/>
        </authorList>
    </citation>
    <scope>NUCLEOTIDE SEQUENCE [LARGE SCALE GENOMIC DNA]</scope>
    <source>
        <strain evidence="1 2">DSM 16529</strain>
    </source>
</reference>
<dbReference type="EMBL" id="ATHI01000005">
    <property type="protein sequence ID" value="EPR34882.1"/>
    <property type="molecule type" value="Genomic_DNA"/>
</dbReference>
<dbReference type="Proteomes" id="UP000014975">
    <property type="component" value="Unassembled WGS sequence"/>
</dbReference>
<name>S7TCE5_9BACT</name>
<accession>S7TCE5</accession>